<evidence type="ECO:0000256" key="1">
    <source>
        <dbReference type="SAM" id="Phobius"/>
    </source>
</evidence>
<feature type="transmembrane region" description="Helical" evidence="1">
    <location>
        <begin position="12"/>
        <end position="33"/>
    </location>
</feature>
<keyword evidence="2" id="KW-0496">Mitochondrion</keyword>
<gene>
    <name evidence="2" type="primary">ATP8</name>
</gene>
<dbReference type="EMBL" id="KT696258">
    <property type="protein sequence ID" value="AML26656.1"/>
    <property type="molecule type" value="Genomic_DNA"/>
</dbReference>
<sequence>MPQMMPMNWILLYMNSIFLMFLYIYFIYSTFMYNPKFKYTKLMNKINWKW</sequence>
<name>A0A126TGD7_9COLE</name>
<accession>A0A126TGD7</accession>
<keyword evidence="1" id="KW-1133">Transmembrane helix</keyword>
<keyword evidence="1" id="KW-0472">Membrane</keyword>
<organism evidence="2">
    <name type="scientific">Ptiliidae sp. BMNH 1274724</name>
    <dbReference type="NCBI Taxonomy" id="1796537"/>
    <lineage>
        <taxon>Eukaryota</taxon>
        <taxon>Metazoa</taxon>
        <taxon>Ecdysozoa</taxon>
        <taxon>Arthropoda</taxon>
        <taxon>Hexapoda</taxon>
        <taxon>Insecta</taxon>
        <taxon>Pterygota</taxon>
        <taxon>Neoptera</taxon>
        <taxon>Endopterygota</taxon>
        <taxon>Coleoptera</taxon>
        <taxon>Polyphaga</taxon>
        <taxon>Staphyliniformia</taxon>
        <taxon>Ptiliidae</taxon>
    </lineage>
</organism>
<dbReference type="AlphaFoldDB" id="A0A126TGD7"/>
<evidence type="ECO:0000313" key="2">
    <source>
        <dbReference type="EMBL" id="AML26656.1"/>
    </source>
</evidence>
<protein>
    <submittedName>
        <fullName evidence="2">ATP synthase F0 subunit 8</fullName>
    </submittedName>
</protein>
<proteinExistence type="predicted"/>
<reference evidence="2" key="1">
    <citation type="submission" date="2015-09" db="EMBL/GenBank/DDBJ databases">
        <title>Capturing the unknown biodiversity of arthropods in tropical forests using metagenomics.</title>
        <authorList>
            <person name="Andujar C."/>
            <person name="Creedy T.J."/>
            <person name="Garner B."/>
            <person name="Canty R."/>
            <person name="Warner H.B."/>
            <person name="Lipecki J."/>
            <person name="Crampton-Platt A."/>
            <person name="Gabrielli M."/>
            <person name="Croydon-Veleslavov I.A."/>
            <person name="Lim J.L."/>
            <person name="Linard B."/>
            <person name="Vogler A."/>
        </authorList>
    </citation>
    <scope>NUCLEOTIDE SEQUENCE</scope>
</reference>
<keyword evidence="1" id="KW-0812">Transmembrane</keyword>
<geneLocation type="mitochondrion" evidence="2"/>